<name>A0ABX8BD54_9ACTN</name>
<protein>
    <submittedName>
        <fullName evidence="2">Pyridoxamine 5'-phosphate oxidase family protein</fullName>
    </submittedName>
</protein>
<dbReference type="EMBL" id="CP074133">
    <property type="protein sequence ID" value="QUX20175.1"/>
    <property type="molecule type" value="Genomic_DNA"/>
</dbReference>
<accession>A0ABX8BD54</accession>
<dbReference type="Gene3D" id="2.30.110.10">
    <property type="entry name" value="Electron Transport, Fmn-binding Protein, Chain A"/>
    <property type="match status" value="1"/>
</dbReference>
<evidence type="ECO:0000256" key="1">
    <source>
        <dbReference type="SAM" id="MobiDB-lite"/>
    </source>
</evidence>
<feature type="region of interest" description="Disordered" evidence="1">
    <location>
        <begin position="1"/>
        <end position="26"/>
    </location>
</feature>
<proteinExistence type="predicted"/>
<dbReference type="SUPFAM" id="SSF50475">
    <property type="entry name" value="FMN-binding split barrel"/>
    <property type="match status" value="1"/>
</dbReference>
<dbReference type="InterPro" id="IPR012349">
    <property type="entry name" value="Split_barrel_FMN-bd"/>
</dbReference>
<evidence type="ECO:0000313" key="2">
    <source>
        <dbReference type="EMBL" id="QUX20175.1"/>
    </source>
</evidence>
<dbReference type="Pfam" id="PF12900">
    <property type="entry name" value="Pyridox_ox_2"/>
    <property type="match status" value="1"/>
</dbReference>
<dbReference type="Proteomes" id="UP000676079">
    <property type="component" value="Chromosome"/>
</dbReference>
<reference evidence="2 3" key="1">
    <citation type="submission" date="2021-05" db="EMBL/GenBank/DDBJ databases">
        <title>Direct Submission.</title>
        <authorList>
            <person name="Li K."/>
            <person name="Gao J."/>
        </authorList>
    </citation>
    <scope>NUCLEOTIDE SEQUENCE [LARGE SCALE GENOMIC DNA]</scope>
    <source>
        <strain evidence="2 3">Mg02</strain>
    </source>
</reference>
<organism evidence="2 3">
    <name type="scientific">Nocardiopsis changdeensis</name>
    <dbReference type="NCBI Taxonomy" id="2831969"/>
    <lineage>
        <taxon>Bacteria</taxon>
        <taxon>Bacillati</taxon>
        <taxon>Actinomycetota</taxon>
        <taxon>Actinomycetes</taxon>
        <taxon>Streptosporangiales</taxon>
        <taxon>Nocardiopsidaceae</taxon>
        <taxon>Nocardiopsis</taxon>
    </lineage>
</organism>
<evidence type="ECO:0000313" key="3">
    <source>
        <dbReference type="Proteomes" id="UP000676079"/>
    </source>
</evidence>
<sequence length="184" mass="20362">MVRESGVGTAREQTAVPSGRAHGDDLLAGTHRLDEDAAMLLGTDLAEGETEATFTVLERRTCFNLAATRDIGRIAFTIDGDAAPTVLPVNYALVNETIVLRTSLAGTVMRYSRGYASFQVDHFDDERREGWSALFTGRCRWVRDAGELSRIPQGRLPVPWAKGPRDQVLRIVPNRVTGRRIQRP</sequence>
<dbReference type="RefSeq" id="WP_220561368.1">
    <property type="nucleotide sequence ID" value="NZ_CP074133.1"/>
</dbReference>
<dbReference type="InterPro" id="IPR024747">
    <property type="entry name" value="Pyridox_Oxase-rel"/>
</dbReference>
<gene>
    <name evidence="2" type="ORF">KGD84_16645</name>
</gene>
<keyword evidence="3" id="KW-1185">Reference proteome</keyword>